<keyword evidence="5 7" id="KW-1133">Transmembrane helix</keyword>
<feature type="transmembrane region" description="Helical" evidence="7">
    <location>
        <begin position="434"/>
        <end position="456"/>
    </location>
</feature>
<dbReference type="GO" id="GO:0016759">
    <property type="term" value="F:cellulose synthase activity"/>
    <property type="evidence" value="ECO:0007669"/>
    <property type="project" value="InterPro"/>
</dbReference>
<dbReference type="PRINTS" id="PR01439">
    <property type="entry name" value="CELLSNTHASEA"/>
</dbReference>
<dbReference type="PANTHER" id="PTHR43867">
    <property type="entry name" value="CELLULOSE SYNTHASE CATALYTIC SUBUNIT A [UDP-FORMING]"/>
    <property type="match status" value="1"/>
</dbReference>
<evidence type="ECO:0000256" key="1">
    <source>
        <dbReference type="ARBA" id="ARBA00004141"/>
    </source>
</evidence>
<feature type="transmembrane region" description="Helical" evidence="7">
    <location>
        <begin position="468"/>
        <end position="486"/>
    </location>
</feature>
<evidence type="ECO:0000256" key="7">
    <source>
        <dbReference type="SAM" id="Phobius"/>
    </source>
</evidence>
<reference evidence="8 9" key="1">
    <citation type="submission" date="2015-06" db="EMBL/GenBank/DDBJ databases">
        <title>Draft genome assembly of filamentous brackish cyanobacterium Limnoraphis robusta strain CS-951.</title>
        <authorList>
            <person name="Willis A."/>
            <person name="Parks M."/>
            <person name="Burford M.A."/>
        </authorList>
    </citation>
    <scope>NUCLEOTIDE SEQUENCE [LARGE SCALE GENOMIC DNA]</scope>
    <source>
        <strain evidence="8 9">CS-951</strain>
    </source>
</reference>
<keyword evidence="2" id="KW-0328">Glycosyltransferase</keyword>
<keyword evidence="4 7" id="KW-0812">Transmembrane</keyword>
<evidence type="ECO:0000313" key="8">
    <source>
        <dbReference type="EMBL" id="KMW69944.1"/>
    </source>
</evidence>
<dbReference type="Gene3D" id="3.90.550.10">
    <property type="entry name" value="Spore Coat Polysaccharide Biosynthesis Protein SpsA, Chain A"/>
    <property type="match status" value="1"/>
</dbReference>
<dbReference type="GO" id="GO:0005886">
    <property type="term" value="C:plasma membrane"/>
    <property type="evidence" value="ECO:0007669"/>
    <property type="project" value="TreeGrafter"/>
</dbReference>
<dbReference type="InterPro" id="IPR050321">
    <property type="entry name" value="Glycosyltr_2/OpgH_subfam"/>
</dbReference>
<dbReference type="PATRIC" id="fig|1637645.4.peg.6447"/>
<dbReference type="EMBL" id="LATL02000332">
    <property type="protein sequence ID" value="KMW69944.1"/>
    <property type="molecule type" value="Genomic_DNA"/>
</dbReference>
<evidence type="ECO:0000256" key="3">
    <source>
        <dbReference type="ARBA" id="ARBA00022679"/>
    </source>
</evidence>
<evidence type="ECO:0000313" key="9">
    <source>
        <dbReference type="Proteomes" id="UP000033607"/>
    </source>
</evidence>
<proteinExistence type="predicted"/>
<gene>
    <name evidence="8" type="ORF">WN50_39125</name>
</gene>
<protein>
    <submittedName>
        <fullName evidence="8">UDP-glucose-beta-D-glucan glucosyltransferase</fullName>
    </submittedName>
</protein>
<dbReference type="OrthoDB" id="9766299at2"/>
<comment type="caution">
    <text evidence="8">The sequence shown here is derived from an EMBL/GenBank/DDBJ whole genome shotgun (WGS) entry which is preliminary data.</text>
</comment>
<dbReference type="RefSeq" id="WP_046277654.1">
    <property type="nucleotide sequence ID" value="NZ_LATL02000332.1"/>
</dbReference>
<dbReference type="Proteomes" id="UP000033607">
    <property type="component" value="Unassembled WGS sequence"/>
</dbReference>
<evidence type="ECO:0000256" key="6">
    <source>
        <dbReference type="ARBA" id="ARBA00023136"/>
    </source>
</evidence>
<feature type="transmembrane region" description="Helical" evidence="7">
    <location>
        <begin position="498"/>
        <end position="519"/>
    </location>
</feature>
<dbReference type="Pfam" id="PF13641">
    <property type="entry name" value="Glyco_tranf_2_3"/>
    <property type="match status" value="1"/>
</dbReference>
<organism evidence="8 9">
    <name type="scientific">Limnoraphis robusta CS-951</name>
    <dbReference type="NCBI Taxonomy" id="1637645"/>
    <lineage>
        <taxon>Bacteria</taxon>
        <taxon>Bacillati</taxon>
        <taxon>Cyanobacteriota</taxon>
        <taxon>Cyanophyceae</taxon>
        <taxon>Oscillatoriophycideae</taxon>
        <taxon>Oscillatoriales</taxon>
        <taxon>Sirenicapillariaceae</taxon>
        <taxon>Limnoraphis</taxon>
    </lineage>
</organism>
<feature type="transmembrane region" description="Helical" evidence="7">
    <location>
        <begin position="134"/>
        <end position="156"/>
    </location>
</feature>
<sequence length="754" mass="85824">MTSGYNQSLRQRLILSLSRPRIATLILLSLITLFATVAWGWFSGEETISHFFAHIHLGQQNPPIWIQAPQISPKYLLLPTIVLTTTALAVIKISPYPKLWSRVIIVAIVLALMIRYILWRSLSSLNLSDPLNGTFSVGLLLFEVLIWTSAIIRLWLMLKIKDRTQQANQMEIDVREEKYTPTVDILIPTYQEPAFILKRTIIGCQGIDYPQKTVYLLDDSQRPEIKQLAQELGCKYIARSENIDAKAGNLNHALPLTRGELIAVFDADFIPTRNFLHRTIGFFQDKKVALVQTPQSFYNPDPIARNLGLEKILTSDEEVFYRQIELLKDGVNSAVCAGTSFVVQRHALEEIGGFVTESTSEDYFTGIRLSASGYQLIYLKEKLSAGLAAEDMTNYFVQRERWGRGTLQAFFINSNPLTIPGLTLSQRLAHLEGLISWLASWAYAYFLSMPLVYAFLGVFPIKATLEEWLYFFVPYYLVQLVVFRWLNYQSRSVIISGIYEVILCFPLSLAVLLALINPFKQKFKVTEKGLASDQFTFNWNLALPLILLFIATVIGLLRILGVWGTVPITTEVAELSQNSHLALLWSAYNLLSIAAAIFALIDAPKSENDDQFELRKIIRLELANQTFWGITSKLSEVGAEIEITREFIDKTQYQNFLLSAQSLPVQLDIIDEQVKLTAEIISSTLVDSYLTLKVKFKRVSLSQHRQLVKMLFCRPGQWKERQAPGELYSLFLIVKTLLKLPFLRNRNEQKTRVG</sequence>
<keyword evidence="3 8" id="KW-0808">Transferase</keyword>
<evidence type="ECO:0000256" key="2">
    <source>
        <dbReference type="ARBA" id="ARBA00022676"/>
    </source>
</evidence>
<feature type="transmembrane region" description="Helical" evidence="7">
    <location>
        <begin position="539"/>
        <end position="560"/>
    </location>
</feature>
<accession>A0A0J9HL47</accession>
<feature type="transmembrane region" description="Helical" evidence="7">
    <location>
        <begin position="75"/>
        <end position="91"/>
    </location>
</feature>
<name>A0A0J9HL47_9CYAN</name>
<dbReference type="PANTHER" id="PTHR43867:SF2">
    <property type="entry name" value="CELLULOSE SYNTHASE CATALYTIC SUBUNIT A [UDP-FORMING]"/>
    <property type="match status" value="1"/>
</dbReference>
<dbReference type="CDD" id="cd06421">
    <property type="entry name" value="CESA_CelA_like"/>
    <property type="match status" value="1"/>
</dbReference>
<dbReference type="GO" id="GO:0006011">
    <property type="term" value="P:UDP-alpha-D-glucose metabolic process"/>
    <property type="evidence" value="ECO:0007669"/>
    <property type="project" value="InterPro"/>
</dbReference>
<feature type="transmembrane region" description="Helical" evidence="7">
    <location>
        <begin position="21"/>
        <end position="42"/>
    </location>
</feature>
<feature type="transmembrane region" description="Helical" evidence="7">
    <location>
        <begin position="103"/>
        <end position="122"/>
    </location>
</feature>
<feature type="transmembrane region" description="Helical" evidence="7">
    <location>
        <begin position="581"/>
        <end position="601"/>
    </location>
</feature>
<comment type="subcellular location">
    <subcellularLocation>
        <location evidence="1">Membrane</location>
        <topology evidence="1">Multi-pass membrane protein</topology>
    </subcellularLocation>
</comment>
<dbReference type="AlphaFoldDB" id="A0A0J9HL47"/>
<keyword evidence="6 7" id="KW-0472">Membrane</keyword>
<dbReference type="SUPFAM" id="SSF53448">
    <property type="entry name" value="Nucleotide-diphospho-sugar transferases"/>
    <property type="match status" value="1"/>
</dbReference>
<evidence type="ECO:0000256" key="4">
    <source>
        <dbReference type="ARBA" id="ARBA00022692"/>
    </source>
</evidence>
<dbReference type="InterPro" id="IPR029044">
    <property type="entry name" value="Nucleotide-diphossugar_trans"/>
</dbReference>
<dbReference type="GO" id="GO:0035438">
    <property type="term" value="F:cyclic-di-GMP binding"/>
    <property type="evidence" value="ECO:0007669"/>
    <property type="project" value="InterPro"/>
</dbReference>
<dbReference type="InterPro" id="IPR003919">
    <property type="entry name" value="Cell_synth_A"/>
</dbReference>
<evidence type="ECO:0000256" key="5">
    <source>
        <dbReference type="ARBA" id="ARBA00022989"/>
    </source>
</evidence>